<organism evidence="2 3">
    <name type="scientific">Rhamnella rubrinervis</name>
    <dbReference type="NCBI Taxonomy" id="2594499"/>
    <lineage>
        <taxon>Eukaryota</taxon>
        <taxon>Viridiplantae</taxon>
        <taxon>Streptophyta</taxon>
        <taxon>Embryophyta</taxon>
        <taxon>Tracheophyta</taxon>
        <taxon>Spermatophyta</taxon>
        <taxon>Magnoliopsida</taxon>
        <taxon>eudicotyledons</taxon>
        <taxon>Gunneridae</taxon>
        <taxon>Pentapetalae</taxon>
        <taxon>rosids</taxon>
        <taxon>fabids</taxon>
        <taxon>Rosales</taxon>
        <taxon>Rhamnaceae</taxon>
        <taxon>rhamnoid group</taxon>
        <taxon>Rhamneae</taxon>
        <taxon>Rhamnella</taxon>
    </lineage>
</organism>
<feature type="compositionally biased region" description="Basic and acidic residues" evidence="1">
    <location>
        <begin position="91"/>
        <end position="101"/>
    </location>
</feature>
<protein>
    <submittedName>
        <fullName evidence="2">Uncharacterized protein</fullName>
    </submittedName>
</protein>
<dbReference type="AlphaFoldDB" id="A0A8K0MRW7"/>
<evidence type="ECO:0000313" key="3">
    <source>
        <dbReference type="Proteomes" id="UP000796880"/>
    </source>
</evidence>
<gene>
    <name evidence="2" type="ORF">FNV43_RR00319</name>
</gene>
<name>A0A8K0MRW7_9ROSA</name>
<dbReference type="Proteomes" id="UP000796880">
    <property type="component" value="Unassembled WGS sequence"/>
</dbReference>
<accession>A0A8K0MRW7</accession>
<feature type="region of interest" description="Disordered" evidence="1">
    <location>
        <begin position="80"/>
        <end position="101"/>
    </location>
</feature>
<comment type="caution">
    <text evidence="2">The sequence shown here is derived from an EMBL/GenBank/DDBJ whole genome shotgun (WGS) entry which is preliminary data.</text>
</comment>
<keyword evidence="3" id="KW-1185">Reference proteome</keyword>
<dbReference type="OrthoDB" id="5835829at2759"/>
<reference evidence="2" key="1">
    <citation type="submission" date="2020-03" db="EMBL/GenBank/DDBJ databases">
        <title>A high-quality chromosome-level genome assembly of a woody plant with both climbing and erect habits, Rhamnella rubrinervis.</title>
        <authorList>
            <person name="Lu Z."/>
            <person name="Yang Y."/>
            <person name="Zhu X."/>
            <person name="Sun Y."/>
        </authorList>
    </citation>
    <scope>NUCLEOTIDE SEQUENCE</scope>
    <source>
        <strain evidence="2">BYM</strain>
        <tissue evidence="2">Leaf</tissue>
    </source>
</reference>
<sequence>MKGVNNMDEYGVIPDGFEDRVAGRLSDQSRPTWVAVRVCEGLKTVPDSVNLAKVLAESVNNVAQHERTAQAMKLGKLALSASKPGGSSHTALDEFVKKLSN</sequence>
<proteinExistence type="predicted"/>
<evidence type="ECO:0000313" key="2">
    <source>
        <dbReference type="EMBL" id="KAF3455678.1"/>
    </source>
</evidence>
<dbReference type="EMBL" id="VOIH02000001">
    <property type="protein sequence ID" value="KAF3455678.1"/>
    <property type="molecule type" value="Genomic_DNA"/>
</dbReference>
<evidence type="ECO:0000256" key="1">
    <source>
        <dbReference type="SAM" id="MobiDB-lite"/>
    </source>
</evidence>